<gene>
    <name evidence="1" type="ORF">BDV96DRAFT_43585</name>
</gene>
<name>A0A6A5Z9K0_9PLEO</name>
<dbReference type="AlphaFoldDB" id="A0A6A5Z9K0"/>
<organism evidence="1 2">
    <name type="scientific">Lophiotrema nucula</name>
    <dbReference type="NCBI Taxonomy" id="690887"/>
    <lineage>
        <taxon>Eukaryota</taxon>
        <taxon>Fungi</taxon>
        <taxon>Dikarya</taxon>
        <taxon>Ascomycota</taxon>
        <taxon>Pezizomycotina</taxon>
        <taxon>Dothideomycetes</taxon>
        <taxon>Pleosporomycetidae</taxon>
        <taxon>Pleosporales</taxon>
        <taxon>Lophiotremataceae</taxon>
        <taxon>Lophiotrema</taxon>
    </lineage>
</organism>
<dbReference type="EMBL" id="ML977321">
    <property type="protein sequence ID" value="KAF2116140.1"/>
    <property type="molecule type" value="Genomic_DNA"/>
</dbReference>
<accession>A0A6A5Z9K0</accession>
<evidence type="ECO:0000313" key="1">
    <source>
        <dbReference type="EMBL" id="KAF2116140.1"/>
    </source>
</evidence>
<dbReference type="Proteomes" id="UP000799770">
    <property type="component" value="Unassembled WGS sequence"/>
</dbReference>
<reference evidence="1" key="1">
    <citation type="journal article" date="2020" name="Stud. Mycol.">
        <title>101 Dothideomycetes genomes: a test case for predicting lifestyles and emergence of pathogens.</title>
        <authorList>
            <person name="Haridas S."/>
            <person name="Albert R."/>
            <person name="Binder M."/>
            <person name="Bloem J."/>
            <person name="Labutti K."/>
            <person name="Salamov A."/>
            <person name="Andreopoulos B."/>
            <person name="Baker S."/>
            <person name="Barry K."/>
            <person name="Bills G."/>
            <person name="Bluhm B."/>
            <person name="Cannon C."/>
            <person name="Castanera R."/>
            <person name="Culley D."/>
            <person name="Daum C."/>
            <person name="Ezra D."/>
            <person name="Gonzalez J."/>
            <person name="Henrissat B."/>
            <person name="Kuo A."/>
            <person name="Liang C."/>
            <person name="Lipzen A."/>
            <person name="Lutzoni F."/>
            <person name="Magnuson J."/>
            <person name="Mondo S."/>
            <person name="Nolan M."/>
            <person name="Ohm R."/>
            <person name="Pangilinan J."/>
            <person name="Park H.-J."/>
            <person name="Ramirez L."/>
            <person name="Alfaro M."/>
            <person name="Sun H."/>
            <person name="Tritt A."/>
            <person name="Yoshinaga Y."/>
            <person name="Zwiers L.-H."/>
            <person name="Turgeon B."/>
            <person name="Goodwin S."/>
            <person name="Spatafora J."/>
            <person name="Crous P."/>
            <person name="Grigoriev I."/>
        </authorList>
    </citation>
    <scope>NUCLEOTIDE SEQUENCE</scope>
    <source>
        <strain evidence="1">CBS 627.86</strain>
    </source>
</reference>
<evidence type="ECO:0000313" key="2">
    <source>
        <dbReference type="Proteomes" id="UP000799770"/>
    </source>
</evidence>
<sequence>MVPFCIVMNLTLSEFEQHAAALDVFSSISLLIHQYEKIDVVYQKREKDSTFENCLVDLFGKVLEREVMLVHYLKSNGFLKFLKAIPALDGWTDKKKEIDGLNAQYRSFLNVADCEDIVDIKHSTDELVDDK</sequence>
<proteinExistence type="predicted"/>
<dbReference type="OrthoDB" id="7464126at2759"/>
<protein>
    <submittedName>
        <fullName evidence="1">Uncharacterized protein</fullName>
    </submittedName>
</protein>
<keyword evidence="2" id="KW-1185">Reference proteome</keyword>